<dbReference type="GeneID" id="70295622"/>
<dbReference type="AlphaFoldDB" id="A0A9P8CRU5"/>
<dbReference type="Proteomes" id="UP000887229">
    <property type="component" value="Unassembled WGS sequence"/>
</dbReference>
<dbReference type="EMBL" id="MU251246">
    <property type="protein sequence ID" value="KAG9257158.1"/>
    <property type="molecule type" value="Genomic_DNA"/>
</dbReference>
<dbReference type="InterPro" id="IPR001375">
    <property type="entry name" value="Peptidase_S9_cat"/>
</dbReference>
<organism evidence="2 3">
    <name type="scientific">Emericellopsis atlantica</name>
    <dbReference type="NCBI Taxonomy" id="2614577"/>
    <lineage>
        <taxon>Eukaryota</taxon>
        <taxon>Fungi</taxon>
        <taxon>Dikarya</taxon>
        <taxon>Ascomycota</taxon>
        <taxon>Pezizomycotina</taxon>
        <taxon>Sordariomycetes</taxon>
        <taxon>Hypocreomycetidae</taxon>
        <taxon>Hypocreales</taxon>
        <taxon>Bionectriaceae</taxon>
        <taxon>Emericellopsis</taxon>
    </lineage>
</organism>
<feature type="domain" description="Peptidase S9 prolyl oligopeptidase catalytic" evidence="1">
    <location>
        <begin position="1"/>
        <end position="159"/>
    </location>
</feature>
<evidence type="ECO:0000259" key="1">
    <source>
        <dbReference type="Pfam" id="PF00326"/>
    </source>
</evidence>
<sequence length="179" mass="19878">MGTNWRSKAFHDVWYKNLKDAGFADRIAWIRAAAASRPRMDLSRIGCYGSSVGGQNAAAAVIHHRDFYKVAVALSGCHDNRLDTLQWSEVRMGYPVDVSYEASSKVTHAEKLGGLLMLVAGELDTNVDPASTLRLADALIKADKEFDLVFVPGGTHYVDEVPLVQKKRDVFFKRHPSTR</sequence>
<accession>A0A9P8CRU5</accession>
<dbReference type="GO" id="GO:0008236">
    <property type="term" value="F:serine-type peptidase activity"/>
    <property type="evidence" value="ECO:0007669"/>
    <property type="project" value="InterPro"/>
</dbReference>
<keyword evidence="3" id="KW-1185">Reference proteome</keyword>
<dbReference type="GO" id="GO:0006508">
    <property type="term" value="P:proteolysis"/>
    <property type="evidence" value="ECO:0007669"/>
    <property type="project" value="InterPro"/>
</dbReference>
<evidence type="ECO:0000313" key="3">
    <source>
        <dbReference type="Proteomes" id="UP000887229"/>
    </source>
</evidence>
<gene>
    <name evidence="2" type="ORF">F5Z01DRAFT_671601</name>
</gene>
<proteinExistence type="predicted"/>
<evidence type="ECO:0000313" key="2">
    <source>
        <dbReference type="EMBL" id="KAG9257158.1"/>
    </source>
</evidence>
<dbReference type="OrthoDB" id="413400at2759"/>
<dbReference type="Pfam" id="PF00326">
    <property type="entry name" value="Peptidase_S9"/>
    <property type="match status" value="1"/>
</dbReference>
<dbReference type="SUPFAM" id="SSF53474">
    <property type="entry name" value="alpha/beta-Hydrolases"/>
    <property type="match status" value="1"/>
</dbReference>
<reference evidence="2" key="1">
    <citation type="journal article" date="2021" name="IMA Fungus">
        <title>Genomic characterization of three marine fungi, including Emericellopsis atlantica sp. nov. with signatures of a generalist lifestyle and marine biomass degradation.</title>
        <authorList>
            <person name="Hagestad O.C."/>
            <person name="Hou L."/>
            <person name="Andersen J.H."/>
            <person name="Hansen E.H."/>
            <person name="Altermark B."/>
            <person name="Li C."/>
            <person name="Kuhnert E."/>
            <person name="Cox R.J."/>
            <person name="Crous P.W."/>
            <person name="Spatafora J.W."/>
            <person name="Lail K."/>
            <person name="Amirebrahimi M."/>
            <person name="Lipzen A."/>
            <person name="Pangilinan J."/>
            <person name="Andreopoulos W."/>
            <person name="Hayes R.D."/>
            <person name="Ng V."/>
            <person name="Grigoriev I.V."/>
            <person name="Jackson S.A."/>
            <person name="Sutton T.D.S."/>
            <person name="Dobson A.D.W."/>
            <person name="Rama T."/>
        </authorList>
    </citation>
    <scope>NUCLEOTIDE SEQUENCE</scope>
    <source>
        <strain evidence="2">TS7</strain>
    </source>
</reference>
<dbReference type="InterPro" id="IPR050278">
    <property type="entry name" value="Serine_Prot_S9B/DPPIV"/>
</dbReference>
<dbReference type="InterPro" id="IPR029058">
    <property type="entry name" value="AB_hydrolase_fold"/>
</dbReference>
<name>A0A9P8CRU5_9HYPO</name>
<protein>
    <submittedName>
        <fullName evidence="2">Peptidase S9, prolyl oligopeptidase</fullName>
    </submittedName>
</protein>
<dbReference type="PANTHER" id="PTHR11731:SF118">
    <property type="entry name" value="BLR1971 PROTEIN"/>
    <property type="match status" value="1"/>
</dbReference>
<dbReference type="PANTHER" id="PTHR11731">
    <property type="entry name" value="PROTEASE FAMILY S9B,C DIPEPTIDYL-PEPTIDASE IV-RELATED"/>
    <property type="match status" value="1"/>
</dbReference>
<dbReference type="RefSeq" id="XP_046121082.1">
    <property type="nucleotide sequence ID" value="XM_046264719.1"/>
</dbReference>
<comment type="caution">
    <text evidence="2">The sequence shown here is derived from an EMBL/GenBank/DDBJ whole genome shotgun (WGS) entry which is preliminary data.</text>
</comment>
<dbReference type="Gene3D" id="3.40.50.1820">
    <property type="entry name" value="alpha/beta hydrolase"/>
    <property type="match status" value="1"/>
</dbReference>